<comment type="similarity">
    <text evidence="1">Belongs to the bacterial sugar transferase family.</text>
</comment>
<evidence type="ECO:0000313" key="5">
    <source>
        <dbReference type="Proteomes" id="UP000683507"/>
    </source>
</evidence>
<keyword evidence="2" id="KW-0812">Transmembrane</keyword>
<dbReference type="AlphaFoldDB" id="A0A916JKT2"/>
<feature type="transmembrane region" description="Helical" evidence="2">
    <location>
        <begin position="229"/>
        <end position="251"/>
    </location>
</feature>
<name>A0A916JKT2_9FLAO</name>
<evidence type="ECO:0000259" key="3">
    <source>
        <dbReference type="SMART" id="SM00014"/>
    </source>
</evidence>
<feature type="transmembrane region" description="Helical" evidence="2">
    <location>
        <begin position="55"/>
        <end position="78"/>
    </location>
</feature>
<proteinExistence type="inferred from homology"/>
<feature type="transmembrane region" description="Helical" evidence="2">
    <location>
        <begin position="190"/>
        <end position="209"/>
    </location>
</feature>
<organism evidence="4 5">
    <name type="scientific">Parvicella tangerina</name>
    <dbReference type="NCBI Taxonomy" id="2829795"/>
    <lineage>
        <taxon>Bacteria</taxon>
        <taxon>Pseudomonadati</taxon>
        <taxon>Bacteroidota</taxon>
        <taxon>Flavobacteriia</taxon>
        <taxon>Flavobacteriales</taxon>
        <taxon>Parvicellaceae</taxon>
        <taxon>Parvicella</taxon>
    </lineage>
</organism>
<evidence type="ECO:0000256" key="2">
    <source>
        <dbReference type="SAM" id="Phobius"/>
    </source>
</evidence>
<evidence type="ECO:0000313" key="4">
    <source>
        <dbReference type="EMBL" id="CAG5077497.1"/>
    </source>
</evidence>
<feature type="transmembrane region" description="Helical" evidence="2">
    <location>
        <begin position="164"/>
        <end position="183"/>
    </location>
</feature>
<dbReference type="InterPro" id="IPR003362">
    <property type="entry name" value="Bact_transf"/>
</dbReference>
<dbReference type="InterPro" id="IPR036938">
    <property type="entry name" value="PAP2/HPO_sf"/>
</dbReference>
<dbReference type="Pfam" id="PF02397">
    <property type="entry name" value="Bac_transf"/>
    <property type="match status" value="1"/>
</dbReference>
<keyword evidence="5" id="KW-1185">Reference proteome</keyword>
<dbReference type="Gene3D" id="1.20.144.10">
    <property type="entry name" value="Phosphatidic acid phosphatase type 2/haloperoxidase"/>
    <property type="match status" value="1"/>
</dbReference>
<keyword evidence="2" id="KW-0472">Membrane</keyword>
<dbReference type="PANTHER" id="PTHR30576">
    <property type="entry name" value="COLANIC BIOSYNTHESIS UDP-GLUCOSE LIPID CARRIER TRANSFERASE"/>
    <property type="match status" value="1"/>
</dbReference>
<dbReference type="Proteomes" id="UP000683507">
    <property type="component" value="Chromosome"/>
</dbReference>
<dbReference type="Pfam" id="PF01569">
    <property type="entry name" value="PAP2"/>
    <property type="match status" value="1"/>
</dbReference>
<accession>A0A916JKT2</accession>
<evidence type="ECO:0000256" key="1">
    <source>
        <dbReference type="ARBA" id="ARBA00006464"/>
    </source>
</evidence>
<dbReference type="KEGG" id="ptan:CRYO30217_00405"/>
<dbReference type="SUPFAM" id="SSF48317">
    <property type="entry name" value="Acid phosphatase/Vanadium-dependent haloperoxidase"/>
    <property type="match status" value="1"/>
</dbReference>
<dbReference type="PANTHER" id="PTHR30576:SF20">
    <property type="entry name" value="QUINOVOSAMINEPHOSPHOTRANSFERAE-RELATED"/>
    <property type="match status" value="1"/>
</dbReference>
<keyword evidence="2" id="KW-1133">Transmembrane helix</keyword>
<feature type="transmembrane region" description="Helical" evidence="2">
    <location>
        <begin position="84"/>
        <end position="104"/>
    </location>
</feature>
<sequence>MGMQKDLLTTIKNSWVFFGIISLFLLISGLFLIQLDQIEGHIYINQFHSDFWDRLFPYITHIGDGLTAVLIIIVLFIWKEKYGYIALFAFLITSGVTHGLKLFVFADAERPLLVLWDYFHYEGGHHVLPFESMKSDHSFPSGHTTSAMSIFCLLSLIFNKRLQWTGVLFAGLAILASFSRVYLSQHFVEDVFLGTIIGTLGTLLTYHWLNPKLNQFDNGISLKRTFDILFSLIILTLGLPFFILIALLILLTSKGGVFFKQERIGLHQQPFDLFKFRTMKPNAESKGQITVGGRDPRITKIGYFLRKFKLDEFPQLINILKGEMSVVGPRPEVRKYVELYNQEQLKVLSVKPGLTDFASIEYIDENELLGKSDDPEKTYIEEVMPAKLQLNQKYIQNQSFLLDLKLVLKTFFGIFR</sequence>
<dbReference type="SMART" id="SM00014">
    <property type="entry name" value="acidPPc"/>
    <property type="match status" value="1"/>
</dbReference>
<feature type="domain" description="Phosphatidic acid phosphatase type 2/haloperoxidase" evidence="3">
    <location>
        <begin position="82"/>
        <end position="206"/>
    </location>
</feature>
<dbReference type="InterPro" id="IPR000326">
    <property type="entry name" value="PAP2/HPO"/>
</dbReference>
<gene>
    <name evidence="4" type="ORF">CRYO30217_00405</name>
</gene>
<protein>
    <recommendedName>
        <fullName evidence="3">Phosphatidic acid phosphatase type 2/haloperoxidase domain-containing protein</fullName>
    </recommendedName>
</protein>
<reference evidence="4" key="1">
    <citation type="submission" date="2021-04" db="EMBL/GenBank/DDBJ databases">
        <authorList>
            <person name="Rodrigo-Torres L."/>
            <person name="Arahal R. D."/>
            <person name="Lucena T."/>
        </authorList>
    </citation>
    <scope>NUCLEOTIDE SEQUENCE</scope>
    <source>
        <strain evidence="4">AS29M-1</strain>
    </source>
</reference>
<dbReference type="GO" id="GO:0016780">
    <property type="term" value="F:phosphotransferase activity, for other substituted phosphate groups"/>
    <property type="evidence" value="ECO:0007669"/>
    <property type="project" value="TreeGrafter"/>
</dbReference>
<dbReference type="CDD" id="cd01610">
    <property type="entry name" value="PAP2_like"/>
    <property type="match status" value="1"/>
</dbReference>
<feature type="transmembrane region" description="Helical" evidence="2">
    <location>
        <begin position="15"/>
        <end position="35"/>
    </location>
</feature>
<dbReference type="EMBL" id="OU015584">
    <property type="protein sequence ID" value="CAG5077497.1"/>
    <property type="molecule type" value="Genomic_DNA"/>
</dbReference>